<evidence type="ECO:0000256" key="3">
    <source>
        <dbReference type="ARBA" id="ARBA00022442"/>
    </source>
</evidence>
<dbReference type="Proteomes" id="UP001497623">
    <property type="component" value="Unassembled WGS sequence"/>
</dbReference>
<dbReference type="GO" id="GO:0004382">
    <property type="term" value="F:GDP phosphatase activity"/>
    <property type="evidence" value="ECO:0007669"/>
    <property type="project" value="TreeGrafter"/>
</dbReference>
<dbReference type="GO" id="GO:0030166">
    <property type="term" value="P:proteoglycan biosynthetic process"/>
    <property type="evidence" value="ECO:0007669"/>
    <property type="project" value="TreeGrafter"/>
</dbReference>
<feature type="binding site" evidence="11">
    <location>
        <position position="361"/>
    </location>
    <ligand>
        <name>Ca(2+)</name>
        <dbReference type="ChEBI" id="CHEBI:29108"/>
    </ligand>
</feature>
<evidence type="ECO:0000256" key="7">
    <source>
        <dbReference type="ARBA" id="ARBA00023240"/>
    </source>
</evidence>
<evidence type="ECO:0000256" key="4">
    <source>
        <dbReference type="ARBA" id="ARBA00022723"/>
    </source>
</evidence>
<evidence type="ECO:0000256" key="5">
    <source>
        <dbReference type="ARBA" id="ARBA00022801"/>
    </source>
</evidence>
<dbReference type="InterPro" id="IPR036258">
    <property type="entry name" value="Apyrase_sf"/>
</dbReference>
<evidence type="ECO:0000256" key="8">
    <source>
        <dbReference type="ARBA" id="ARBA00025738"/>
    </source>
</evidence>
<keyword evidence="14" id="KW-1185">Reference proteome</keyword>
<keyword evidence="7" id="KW-1199">Hemostasis impairing toxin</keyword>
<organism evidence="13 14">
    <name type="scientific">Meganyctiphanes norvegica</name>
    <name type="common">Northern krill</name>
    <name type="synonym">Thysanopoda norvegica</name>
    <dbReference type="NCBI Taxonomy" id="48144"/>
    <lineage>
        <taxon>Eukaryota</taxon>
        <taxon>Metazoa</taxon>
        <taxon>Ecdysozoa</taxon>
        <taxon>Arthropoda</taxon>
        <taxon>Crustacea</taxon>
        <taxon>Multicrustacea</taxon>
        <taxon>Malacostraca</taxon>
        <taxon>Eumalacostraca</taxon>
        <taxon>Eucarida</taxon>
        <taxon>Euphausiacea</taxon>
        <taxon>Euphausiidae</taxon>
        <taxon>Meganyctiphanes</taxon>
    </lineage>
</organism>
<evidence type="ECO:0000256" key="10">
    <source>
        <dbReference type="ARBA" id="ARBA00074431"/>
    </source>
</evidence>
<keyword evidence="12" id="KW-1133">Transmembrane helix</keyword>
<dbReference type="AlphaFoldDB" id="A0AAV2Q0T2"/>
<dbReference type="Pfam" id="PF06079">
    <property type="entry name" value="Apyrase"/>
    <property type="match status" value="1"/>
</dbReference>
<keyword evidence="5" id="KW-0378">Hydrolase</keyword>
<feature type="binding site" evidence="11">
    <location>
        <position position="231"/>
    </location>
    <ligand>
        <name>Ca(2+)</name>
        <dbReference type="ChEBI" id="CHEBI:29108"/>
    </ligand>
</feature>
<evidence type="ECO:0000313" key="13">
    <source>
        <dbReference type="EMBL" id="CAL4068317.1"/>
    </source>
</evidence>
<keyword evidence="6 11" id="KW-0106">Calcium</keyword>
<protein>
    <recommendedName>
        <fullName evidence="10">Apyrase</fullName>
        <ecNumber evidence="2">3.6.1.5</ecNumber>
    </recommendedName>
</protein>
<evidence type="ECO:0000256" key="1">
    <source>
        <dbReference type="ARBA" id="ARBA00001913"/>
    </source>
</evidence>
<dbReference type="PANTHER" id="PTHR13023">
    <property type="entry name" value="APYRASE"/>
    <property type="match status" value="1"/>
</dbReference>
<dbReference type="EMBL" id="CAXKWB010003072">
    <property type="protein sequence ID" value="CAL4068317.1"/>
    <property type="molecule type" value="Genomic_DNA"/>
</dbReference>
<comment type="catalytic activity">
    <reaction evidence="9">
        <text>a ribonucleoside 5'-triphosphate + 2 H2O = a ribonucleoside 5'-phosphate + 2 phosphate + 2 H(+)</text>
        <dbReference type="Rhea" id="RHEA:36795"/>
        <dbReference type="ChEBI" id="CHEBI:15377"/>
        <dbReference type="ChEBI" id="CHEBI:15378"/>
        <dbReference type="ChEBI" id="CHEBI:43474"/>
        <dbReference type="ChEBI" id="CHEBI:58043"/>
        <dbReference type="ChEBI" id="CHEBI:61557"/>
        <dbReference type="EC" id="3.6.1.5"/>
    </reaction>
    <physiologicalReaction direction="left-to-right" evidence="9">
        <dbReference type="Rhea" id="RHEA:36796"/>
    </physiologicalReaction>
</comment>
<dbReference type="EC" id="3.6.1.5" evidence="2"/>
<gene>
    <name evidence="13" type="ORF">MNOR_LOCUS7119</name>
</gene>
<dbReference type="SUPFAM" id="SSF101887">
    <property type="entry name" value="Apyrase"/>
    <property type="match status" value="1"/>
</dbReference>
<reference evidence="13 14" key="1">
    <citation type="submission" date="2024-05" db="EMBL/GenBank/DDBJ databases">
        <authorList>
            <person name="Wallberg A."/>
        </authorList>
    </citation>
    <scope>NUCLEOTIDE SEQUENCE [LARGE SCALE GENOMIC DNA]</scope>
</reference>
<feature type="binding site" evidence="11">
    <location>
        <position position="300"/>
    </location>
    <ligand>
        <name>Ca(2+)</name>
        <dbReference type="ChEBI" id="CHEBI:29108"/>
    </ligand>
</feature>
<evidence type="ECO:0000256" key="9">
    <source>
        <dbReference type="ARBA" id="ARBA00047297"/>
    </source>
</evidence>
<keyword evidence="4 11" id="KW-0479">Metal-binding</keyword>
<evidence type="ECO:0000313" key="14">
    <source>
        <dbReference type="Proteomes" id="UP001497623"/>
    </source>
</evidence>
<comment type="similarity">
    <text evidence="8">Belongs to the apyrase family.</text>
</comment>
<sequence>MSRPISPKEKMLDTNNMVLDMRQAVFSRTPLSYRVGNSTLHVQTKFVTVVALVGLVSLLVLFLLMPSSSVGSNLTNDIWGHGEEHGHGHQHQRNWFASYNNTYPLTPGKYSARGYVKYHIAVISDLDENSKHPTEKNTWMSYLKKGILTVNVDSQIVTVEWEKELIPLKSQLSYGGRGMELSELIIFNGKLYAVDDRTGIIYEVNVQENKVIPWVVLTDGNGKETKGFKSEWATVKDETLIVGGLGKEWTTSTGQLVNHNPQWVKTISTRGFIEHYDWTHNYEKLRESVGIYFPGYMIHESCVWSEKMQRWLFMPRRAAKTQYDDKVDEHRGTDLLLQATEGFENVQVSHVGDQIDTHGFSSFKFIPGTKDQLIVVLKTVELEGSVSTYIMAININGKVLLPETKIGDYKFEGIEFV</sequence>
<dbReference type="GO" id="GO:0005509">
    <property type="term" value="F:calcium ion binding"/>
    <property type="evidence" value="ECO:0007669"/>
    <property type="project" value="InterPro"/>
</dbReference>
<evidence type="ECO:0000256" key="2">
    <source>
        <dbReference type="ARBA" id="ARBA00012148"/>
    </source>
</evidence>
<dbReference type="InterPro" id="IPR009283">
    <property type="entry name" value="Apyrase"/>
</dbReference>
<feature type="binding site" evidence="11">
    <location>
        <position position="182"/>
    </location>
    <ligand>
        <name>Ca(2+)</name>
        <dbReference type="ChEBI" id="CHEBI:29108"/>
    </ligand>
</feature>
<dbReference type="GO" id="GO:0045134">
    <property type="term" value="F:UDP phosphatase activity"/>
    <property type="evidence" value="ECO:0007669"/>
    <property type="project" value="TreeGrafter"/>
</dbReference>
<keyword evidence="3" id="KW-1201">Platelet aggregation inhibiting toxin</keyword>
<comment type="caution">
    <text evidence="13">The sequence shown here is derived from an EMBL/GenBank/DDBJ whole genome shotgun (WGS) entry which is preliminary data.</text>
</comment>
<name>A0AAV2Q0T2_MEGNR</name>
<dbReference type="Gene3D" id="2.120.10.100">
    <property type="entry name" value="Apyrase"/>
    <property type="match status" value="1"/>
</dbReference>
<evidence type="ECO:0000256" key="12">
    <source>
        <dbReference type="SAM" id="Phobius"/>
    </source>
</evidence>
<feature type="binding site" evidence="11">
    <location>
        <position position="183"/>
    </location>
    <ligand>
        <name>Ca(2+)</name>
        <dbReference type="ChEBI" id="CHEBI:29108"/>
    </ligand>
</feature>
<proteinExistence type="inferred from homology"/>
<dbReference type="GO" id="GO:0004050">
    <property type="term" value="F:apyrase activity"/>
    <property type="evidence" value="ECO:0007669"/>
    <property type="project" value="UniProtKB-EC"/>
</dbReference>
<accession>A0AAV2Q0T2</accession>
<evidence type="ECO:0000256" key="6">
    <source>
        <dbReference type="ARBA" id="ARBA00022837"/>
    </source>
</evidence>
<evidence type="ECO:0000256" key="11">
    <source>
        <dbReference type="PIRSR" id="PIRSR609283-1"/>
    </source>
</evidence>
<feature type="transmembrane region" description="Helical" evidence="12">
    <location>
        <begin position="46"/>
        <end position="65"/>
    </location>
</feature>
<keyword evidence="7" id="KW-0800">Toxin</keyword>
<dbReference type="FunFam" id="2.120.10.100:FF:000001">
    <property type="entry name" value="Soluble calcium-activated nucleotidase 1"/>
    <property type="match status" value="1"/>
</dbReference>
<feature type="binding site" evidence="11">
    <location>
        <position position="412"/>
    </location>
    <ligand>
        <name>Ca(2+)</name>
        <dbReference type="ChEBI" id="CHEBI:29108"/>
    </ligand>
</feature>
<comment type="cofactor">
    <cofactor evidence="1 11">
        <name>Ca(2+)</name>
        <dbReference type="ChEBI" id="CHEBI:29108"/>
    </cofactor>
</comment>
<keyword evidence="12" id="KW-0812">Transmembrane</keyword>
<dbReference type="PANTHER" id="PTHR13023:SF3">
    <property type="entry name" value="SOLUBLE CALCIUM-ACTIVATED NUCLEOTIDASE 1"/>
    <property type="match status" value="1"/>
</dbReference>
<keyword evidence="12" id="KW-0472">Membrane</keyword>